<dbReference type="AlphaFoldDB" id="R9NWK6"/>
<dbReference type="Gene3D" id="1.20.1740.10">
    <property type="entry name" value="Amino acid/polyamine transporter I"/>
    <property type="match status" value="1"/>
</dbReference>
<evidence type="ECO:0000256" key="7">
    <source>
        <dbReference type="SAM" id="MobiDB-lite"/>
    </source>
</evidence>
<accession>R9NWK6</accession>
<sequence>MVTPQIDINERMIRVLAGSLGGVKMVESFLEESSPPRLSSDKLVVATPQPNPPSGSAFHEMPSPTSKPSSPSGEDVEKVSPSTSTSPPPDELRRALGTRHMVMIAIGGIIGPGLLVGSGQALASAGPVGALIAFAITGAIVYFVLQALGEMATIFAIRGSFIEYAGRWVDPALGFVAGWVYWELWVSVLSNEYNAVAIVIRYWDGAQVVPTGAWIAIFWVLFMGLSMLGVLAYGEVEFVLATIKVIGIVVFFILSIVINVGGAGGDQGYIGFRYFKTPGPFNGTGIDALNGIAKILVVSATLYAGTEATAITAAESKNPAKSVPIAIRSVFYRILVLYLGTIFFIGLNVPSDDTSLVSAKSKAAASPLTIALRRGGIGAAASLINALIILSVISAGNSSLYIASRTLQSLGATGRAPAILGWVTPRGKVPIPALVLSNLVALISLLSINAGASTVFTYIINISGVSTFIIFAIICFCHIRFRQAWLKQGNTLQDLPFRAFGAPYGTWGAFVLNIVLMFFQGYTTFLNPRKAADIVVAYIVIPVAVALFVGWKWWHKTKMVALEDVDLTESSPRSLGQRTLLQVSFDVRQLRPPAHLCSRRASLPLPVSDASIRCSIKHKSPPENRGTTMLHVVKRATFPQLPPQLPLDDMR</sequence>
<dbReference type="OrthoDB" id="3900342at2759"/>
<feature type="domain" description="Amino acid permease/ SLC12A" evidence="9">
    <location>
        <begin position="100"/>
        <end position="559"/>
    </location>
</feature>
<evidence type="ECO:0000256" key="8">
    <source>
        <dbReference type="SAM" id="Phobius"/>
    </source>
</evidence>
<name>R9NWK6_PSEHS</name>
<evidence type="ECO:0000256" key="3">
    <source>
        <dbReference type="ARBA" id="ARBA00022692"/>
    </source>
</evidence>
<evidence type="ECO:0000256" key="4">
    <source>
        <dbReference type="ARBA" id="ARBA00022970"/>
    </source>
</evidence>
<comment type="subcellular location">
    <subcellularLocation>
        <location evidence="1">Membrane</location>
        <topology evidence="1">Multi-pass membrane protein</topology>
    </subcellularLocation>
</comment>
<feature type="transmembrane region" description="Helical" evidence="8">
    <location>
        <begin position="213"/>
        <end position="233"/>
    </location>
</feature>
<proteinExistence type="predicted"/>
<dbReference type="RefSeq" id="XP_012186429.1">
    <property type="nucleotide sequence ID" value="XM_012331039.1"/>
</dbReference>
<evidence type="ECO:0000256" key="2">
    <source>
        <dbReference type="ARBA" id="ARBA00022448"/>
    </source>
</evidence>
<feature type="transmembrane region" description="Helical" evidence="8">
    <location>
        <begin position="325"/>
        <end position="347"/>
    </location>
</feature>
<feature type="transmembrane region" description="Helical" evidence="8">
    <location>
        <begin position="376"/>
        <end position="395"/>
    </location>
</feature>
<dbReference type="Proteomes" id="UP000014071">
    <property type="component" value="Unassembled WGS sequence"/>
</dbReference>
<dbReference type="STRING" id="1305764.R9NWK6"/>
<dbReference type="InterPro" id="IPR004840">
    <property type="entry name" value="Amino_acid_permease_CS"/>
</dbReference>
<dbReference type="PROSITE" id="PS00218">
    <property type="entry name" value="AMINO_ACID_PERMEASE_1"/>
    <property type="match status" value="1"/>
</dbReference>
<feature type="transmembrane region" description="Helical" evidence="8">
    <location>
        <begin position="128"/>
        <end position="149"/>
    </location>
</feature>
<feature type="compositionally biased region" description="Low complexity" evidence="7">
    <location>
        <begin position="62"/>
        <end position="72"/>
    </location>
</feature>
<evidence type="ECO:0000313" key="10">
    <source>
        <dbReference type="EMBL" id="GAC92842.1"/>
    </source>
</evidence>
<dbReference type="PANTHER" id="PTHR43341">
    <property type="entry name" value="AMINO ACID PERMEASE"/>
    <property type="match status" value="1"/>
</dbReference>
<evidence type="ECO:0000256" key="5">
    <source>
        <dbReference type="ARBA" id="ARBA00022989"/>
    </source>
</evidence>
<feature type="transmembrane region" description="Helical" evidence="8">
    <location>
        <begin position="458"/>
        <end position="479"/>
    </location>
</feature>
<dbReference type="InterPro" id="IPR004841">
    <property type="entry name" value="AA-permease/SLC12A_dom"/>
</dbReference>
<dbReference type="FunFam" id="1.20.1740.10:FF:000001">
    <property type="entry name" value="Amino acid permease"/>
    <property type="match status" value="1"/>
</dbReference>
<dbReference type="HOGENOM" id="CLU_007946_12_2_1"/>
<feature type="transmembrane region" description="Helical" evidence="8">
    <location>
        <begin position="534"/>
        <end position="554"/>
    </location>
</feature>
<feature type="transmembrane region" description="Helical" evidence="8">
    <location>
        <begin position="161"/>
        <end position="182"/>
    </location>
</feature>
<gene>
    <name evidence="10" type="ORF">PHSY_000399</name>
</gene>
<dbReference type="InterPro" id="IPR050524">
    <property type="entry name" value="APC_YAT"/>
</dbReference>
<dbReference type="EMBL" id="DF238769">
    <property type="protein sequence ID" value="GAC92842.1"/>
    <property type="molecule type" value="Genomic_DNA"/>
</dbReference>
<dbReference type="PANTHER" id="PTHR43341:SF26">
    <property type="entry name" value="GENERAL AMINO ACID PERMEASE AGP3"/>
    <property type="match status" value="1"/>
</dbReference>
<feature type="transmembrane region" description="Helical" evidence="8">
    <location>
        <begin position="285"/>
        <end position="304"/>
    </location>
</feature>
<evidence type="ECO:0000256" key="1">
    <source>
        <dbReference type="ARBA" id="ARBA00004141"/>
    </source>
</evidence>
<dbReference type="GO" id="GO:0015171">
    <property type="term" value="F:amino acid transmembrane transporter activity"/>
    <property type="evidence" value="ECO:0007669"/>
    <property type="project" value="TreeGrafter"/>
</dbReference>
<dbReference type="GO" id="GO:0016020">
    <property type="term" value="C:membrane"/>
    <property type="evidence" value="ECO:0007669"/>
    <property type="project" value="UniProtKB-SubCell"/>
</dbReference>
<keyword evidence="5 8" id="KW-1133">Transmembrane helix</keyword>
<organism evidence="10 11">
    <name type="scientific">Pseudozyma hubeiensis (strain SY62)</name>
    <name type="common">Yeast</name>
    <dbReference type="NCBI Taxonomy" id="1305764"/>
    <lineage>
        <taxon>Eukaryota</taxon>
        <taxon>Fungi</taxon>
        <taxon>Dikarya</taxon>
        <taxon>Basidiomycota</taxon>
        <taxon>Ustilaginomycotina</taxon>
        <taxon>Ustilaginomycetes</taxon>
        <taxon>Ustilaginales</taxon>
        <taxon>Ustilaginaceae</taxon>
        <taxon>Pseudozyma</taxon>
    </lineage>
</organism>
<evidence type="ECO:0000259" key="9">
    <source>
        <dbReference type="Pfam" id="PF00324"/>
    </source>
</evidence>
<keyword evidence="3 8" id="KW-0812">Transmembrane</keyword>
<feature type="transmembrane region" description="Helical" evidence="8">
    <location>
        <begin position="500"/>
        <end position="522"/>
    </location>
</feature>
<feature type="region of interest" description="Disordered" evidence="7">
    <location>
        <begin position="30"/>
        <end position="92"/>
    </location>
</feature>
<evidence type="ECO:0000256" key="6">
    <source>
        <dbReference type="ARBA" id="ARBA00023136"/>
    </source>
</evidence>
<reference evidence="11" key="1">
    <citation type="journal article" date="2013" name="Genome Announc.">
        <title>Draft genome sequence of the basidiomycetous yeast-like fungus Pseudozyma hubeiensis SY62, which produces an abundant amount of the biosurfactant mannosylerythritol lipids.</title>
        <authorList>
            <person name="Konishi M."/>
            <person name="Hatada Y."/>
            <person name="Horiuchi J."/>
        </authorList>
    </citation>
    <scope>NUCLEOTIDE SEQUENCE [LARGE SCALE GENOMIC DNA]</scope>
    <source>
        <strain evidence="11">SY62</strain>
    </source>
</reference>
<feature type="transmembrane region" description="Helical" evidence="8">
    <location>
        <begin position="433"/>
        <end position="452"/>
    </location>
</feature>
<dbReference type="GeneID" id="24105708"/>
<dbReference type="eggNOG" id="KOG1286">
    <property type="taxonomic scope" value="Eukaryota"/>
</dbReference>
<feature type="transmembrane region" description="Helical" evidence="8">
    <location>
        <begin position="102"/>
        <end position="122"/>
    </location>
</feature>
<evidence type="ECO:0000313" key="11">
    <source>
        <dbReference type="Proteomes" id="UP000014071"/>
    </source>
</evidence>
<protein>
    <recommendedName>
        <fullName evidence="9">Amino acid permease/ SLC12A domain-containing protein</fullName>
    </recommendedName>
</protein>
<keyword evidence="11" id="KW-1185">Reference proteome</keyword>
<keyword evidence="6 8" id="KW-0472">Membrane</keyword>
<keyword evidence="2" id="KW-0813">Transport</keyword>
<dbReference type="Pfam" id="PF00324">
    <property type="entry name" value="AA_permease"/>
    <property type="match status" value="1"/>
</dbReference>
<keyword evidence="4" id="KW-0029">Amino-acid transport</keyword>
<feature type="transmembrane region" description="Helical" evidence="8">
    <location>
        <begin position="245"/>
        <end position="265"/>
    </location>
</feature>